<feature type="chain" id="PRO_5032556727" evidence="3">
    <location>
        <begin position="24"/>
        <end position="272"/>
    </location>
</feature>
<evidence type="ECO:0000259" key="4">
    <source>
        <dbReference type="Pfam" id="PF00139"/>
    </source>
</evidence>
<dbReference type="InterPro" id="IPR001220">
    <property type="entry name" value="Legume_lectin_dom"/>
</dbReference>
<dbReference type="InterPro" id="IPR050258">
    <property type="entry name" value="Leguminous_Lectin"/>
</dbReference>
<dbReference type="PANTHER" id="PTHR32401">
    <property type="entry name" value="CONCANAVALIN A-LIKE LECTIN FAMILY PROTEIN"/>
    <property type="match status" value="1"/>
</dbReference>
<feature type="domain" description="Legume lectin" evidence="4">
    <location>
        <begin position="24"/>
        <end position="244"/>
    </location>
</feature>
<keyword evidence="2" id="KW-0430">Lectin</keyword>
<dbReference type="InterPro" id="IPR016363">
    <property type="entry name" value="L-lectin"/>
</dbReference>
<dbReference type="PANTHER" id="PTHR32401:SF52">
    <property type="entry name" value="LECTIN 7"/>
    <property type="match status" value="1"/>
</dbReference>
<evidence type="ECO:0000313" key="5">
    <source>
        <dbReference type="EMBL" id="KAF7809413.1"/>
    </source>
</evidence>
<evidence type="ECO:0000256" key="1">
    <source>
        <dbReference type="ARBA" id="ARBA00007606"/>
    </source>
</evidence>
<proteinExistence type="inferred from homology"/>
<dbReference type="PROSITE" id="PS00308">
    <property type="entry name" value="LECTIN_LEGUME_ALPHA"/>
    <property type="match status" value="1"/>
</dbReference>
<comment type="similarity">
    <text evidence="1">Belongs to the leguminous lectin family.</text>
</comment>
<reference evidence="5" key="1">
    <citation type="submission" date="2020-09" db="EMBL/GenBank/DDBJ databases">
        <title>Genome-Enabled Discovery of Anthraquinone Biosynthesis in Senna tora.</title>
        <authorList>
            <person name="Kang S.-H."/>
            <person name="Pandey R.P."/>
            <person name="Lee C.-M."/>
            <person name="Sim J.-S."/>
            <person name="Jeong J.-T."/>
            <person name="Choi B.-S."/>
            <person name="Jung M."/>
            <person name="Ginzburg D."/>
            <person name="Zhao K."/>
            <person name="Won S.Y."/>
            <person name="Oh T.-J."/>
            <person name="Yu Y."/>
            <person name="Kim N.-H."/>
            <person name="Lee O.R."/>
            <person name="Lee T.-H."/>
            <person name="Bashyal P."/>
            <person name="Kim T.-S."/>
            <person name="Lee W.-H."/>
            <person name="Kawkins C."/>
            <person name="Kim C.-K."/>
            <person name="Kim J.S."/>
            <person name="Ahn B.O."/>
            <person name="Rhee S.Y."/>
            <person name="Sohng J.K."/>
        </authorList>
    </citation>
    <scope>NUCLEOTIDE SEQUENCE</scope>
    <source>
        <tissue evidence="5">Leaf</tissue>
    </source>
</reference>
<dbReference type="Gene3D" id="2.60.120.200">
    <property type="match status" value="1"/>
</dbReference>
<evidence type="ECO:0000256" key="3">
    <source>
        <dbReference type="SAM" id="SignalP"/>
    </source>
</evidence>
<dbReference type="PIRSF" id="PIRSF002690">
    <property type="entry name" value="L-type_lectin_plant"/>
    <property type="match status" value="1"/>
</dbReference>
<dbReference type="InterPro" id="IPR000985">
    <property type="entry name" value="Lectin_LegA_CS"/>
</dbReference>
<dbReference type="GO" id="GO:0030246">
    <property type="term" value="F:carbohydrate binding"/>
    <property type="evidence" value="ECO:0007669"/>
    <property type="project" value="UniProtKB-KW"/>
</dbReference>
<gene>
    <name evidence="5" type="ORF">G2W53_036156</name>
</gene>
<dbReference type="SUPFAM" id="SSF49899">
    <property type="entry name" value="Concanavalin A-like lectins/glucanases"/>
    <property type="match status" value="1"/>
</dbReference>
<organism evidence="5 6">
    <name type="scientific">Senna tora</name>
    <dbReference type="NCBI Taxonomy" id="362788"/>
    <lineage>
        <taxon>Eukaryota</taxon>
        <taxon>Viridiplantae</taxon>
        <taxon>Streptophyta</taxon>
        <taxon>Embryophyta</taxon>
        <taxon>Tracheophyta</taxon>
        <taxon>Spermatophyta</taxon>
        <taxon>Magnoliopsida</taxon>
        <taxon>eudicotyledons</taxon>
        <taxon>Gunneridae</taxon>
        <taxon>Pentapetalae</taxon>
        <taxon>rosids</taxon>
        <taxon>fabids</taxon>
        <taxon>Fabales</taxon>
        <taxon>Fabaceae</taxon>
        <taxon>Caesalpinioideae</taxon>
        <taxon>Cassia clade</taxon>
        <taxon>Senna</taxon>
    </lineage>
</organism>
<dbReference type="CDD" id="cd06899">
    <property type="entry name" value="lectin_legume_LecRK_Arcelin_ConA"/>
    <property type="match status" value="1"/>
</dbReference>
<sequence length="272" mass="29082">MGPNVVMSLMMIPFLMVGHNVHSASFQFDNLQFYTKDISLQGDAFISNGTIQLSQVALNSAGRASYAAPIHLWDAETGDLAWFTTTFSFIVGPAATTTFGDGISFFLSPFPSILPTNSAGGFLGLFSAETALNAYENQIVAVEYDTYGNPWDPPSAHIGININSIASATSETLPSVNVGSGLTAFATVNYEPNAKNLSVVVTYPQFNVNVESSVSVSLWFLVDLRTVLPEWVSVGFSGATGQRSRSLSGFPTICSTRNLGRLRVEIAGNPLD</sequence>
<comment type="caution">
    <text evidence="5">The sequence shown here is derived from an EMBL/GenBank/DDBJ whole genome shotgun (WGS) entry which is preliminary data.</text>
</comment>
<dbReference type="Pfam" id="PF00139">
    <property type="entry name" value="Lectin_legB"/>
    <property type="match status" value="1"/>
</dbReference>
<evidence type="ECO:0000313" key="6">
    <source>
        <dbReference type="Proteomes" id="UP000634136"/>
    </source>
</evidence>
<protein>
    <submittedName>
        <fullName evidence="5">Agglutinin-2</fullName>
    </submittedName>
</protein>
<keyword evidence="6" id="KW-1185">Reference proteome</keyword>
<name>A0A834STY8_9FABA</name>
<accession>A0A834STY8</accession>
<evidence type="ECO:0000256" key="2">
    <source>
        <dbReference type="ARBA" id="ARBA00022734"/>
    </source>
</evidence>
<dbReference type="EMBL" id="JAAIUW010000011">
    <property type="protein sequence ID" value="KAF7809413.1"/>
    <property type="molecule type" value="Genomic_DNA"/>
</dbReference>
<dbReference type="Proteomes" id="UP000634136">
    <property type="component" value="Unassembled WGS sequence"/>
</dbReference>
<feature type="signal peptide" evidence="3">
    <location>
        <begin position="1"/>
        <end position="23"/>
    </location>
</feature>
<dbReference type="OrthoDB" id="2014828at2759"/>
<keyword evidence="3" id="KW-0732">Signal</keyword>
<dbReference type="AlphaFoldDB" id="A0A834STY8"/>
<dbReference type="InterPro" id="IPR013320">
    <property type="entry name" value="ConA-like_dom_sf"/>
</dbReference>